<feature type="region of interest" description="Disordered" evidence="1">
    <location>
        <begin position="7"/>
        <end position="54"/>
    </location>
</feature>
<reference evidence="2 3" key="1">
    <citation type="submission" date="2016-07" db="EMBL/GenBank/DDBJ databases">
        <title>Pervasive Adenine N6-methylation of Active Genes in Fungi.</title>
        <authorList>
            <consortium name="DOE Joint Genome Institute"/>
            <person name="Mondo S.J."/>
            <person name="Dannebaum R.O."/>
            <person name="Kuo R.C."/>
            <person name="Labutti K."/>
            <person name="Haridas S."/>
            <person name="Kuo A."/>
            <person name="Salamov A."/>
            <person name="Ahrendt S.R."/>
            <person name="Lipzen A."/>
            <person name="Sullivan W."/>
            <person name="Andreopoulos W.B."/>
            <person name="Clum A."/>
            <person name="Lindquist E."/>
            <person name="Daum C."/>
            <person name="Ramamoorthy G.K."/>
            <person name="Gryganskyi A."/>
            <person name="Culley D."/>
            <person name="Magnuson J.K."/>
            <person name="James T.Y."/>
            <person name="O'Malley M.A."/>
            <person name="Stajich J.E."/>
            <person name="Spatafora J.W."/>
            <person name="Visel A."/>
            <person name="Grigoriev I.V."/>
        </authorList>
    </citation>
    <scope>NUCLEOTIDE SEQUENCE [LARGE SCALE GENOMIC DNA]</scope>
    <source>
        <strain evidence="2 3">JEL800</strain>
    </source>
</reference>
<comment type="caution">
    <text evidence="2">The sequence shown here is derived from an EMBL/GenBank/DDBJ whole genome shotgun (WGS) entry which is preliminary data.</text>
</comment>
<proteinExistence type="predicted"/>
<feature type="region of interest" description="Disordered" evidence="1">
    <location>
        <begin position="112"/>
        <end position="146"/>
    </location>
</feature>
<feature type="compositionally biased region" description="Basic residues" evidence="1">
    <location>
        <begin position="38"/>
        <end position="54"/>
    </location>
</feature>
<dbReference type="AlphaFoldDB" id="A0A1Y2CAC2"/>
<keyword evidence="3" id="KW-1185">Reference proteome</keyword>
<sequence length="167" mass="18802">MAYIIQLSEDSISPSHHNHHHHHRPRSQSSSPSTLFSNRRHTRPKYTPYRKHARKQYLSLYDSDDVSSPESLSDPSTDEFDEFLNMMEVLMNEELDGCRGNSEQVDRTHRRTDVFGTGGGGAIFGDPSSSPSGHKNSSANRKEYDTSTTLLRDADEGMMVFEVDVGA</sequence>
<evidence type="ECO:0000256" key="1">
    <source>
        <dbReference type="SAM" id="MobiDB-lite"/>
    </source>
</evidence>
<evidence type="ECO:0000313" key="2">
    <source>
        <dbReference type="EMBL" id="ORY43983.1"/>
    </source>
</evidence>
<gene>
    <name evidence="2" type="ORF">BCR33DRAFT_232508</name>
</gene>
<dbReference type="EMBL" id="MCGO01000023">
    <property type="protein sequence ID" value="ORY43983.1"/>
    <property type="molecule type" value="Genomic_DNA"/>
</dbReference>
<protein>
    <submittedName>
        <fullName evidence="2">Uncharacterized protein</fullName>
    </submittedName>
</protein>
<dbReference type="Proteomes" id="UP000193642">
    <property type="component" value="Unassembled WGS sequence"/>
</dbReference>
<name>A0A1Y2CAC2_9FUNG</name>
<organism evidence="2 3">
    <name type="scientific">Rhizoclosmatium globosum</name>
    <dbReference type="NCBI Taxonomy" id="329046"/>
    <lineage>
        <taxon>Eukaryota</taxon>
        <taxon>Fungi</taxon>
        <taxon>Fungi incertae sedis</taxon>
        <taxon>Chytridiomycota</taxon>
        <taxon>Chytridiomycota incertae sedis</taxon>
        <taxon>Chytridiomycetes</taxon>
        <taxon>Chytridiales</taxon>
        <taxon>Chytriomycetaceae</taxon>
        <taxon>Rhizoclosmatium</taxon>
    </lineage>
</organism>
<evidence type="ECO:0000313" key="3">
    <source>
        <dbReference type="Proteomes" id="UP000193642"/>
    </source>
</evidence>
<accession>A0A1Y2CAC2</accession>
<feature type="compositionally biased region" description="Low complexity" evidence="1">
    <location>
        <begin position="128"/>
        <end position="138"/>
    </location>
</feature>
<feature type="compositionally biased region" description="Basic residues" evidence="1">
    <location>
        <begin position="16"/>
        <end position="26"/>
    </location>
</feature>